<reference evidence="2 3" key="1">
    <citation type="submission" date="2016-07" db="EMBL/GenBank/DDBJ databases">
        <title>Pervasive Adenine N6-methylation of Active Genes in Fungi.</title>
        <authorList>
            <consortium name="DOE Joint Genome Institute"/>
            <person name="Mondo S.J."/>
            <person name="Dannebaum R.O."/>
            <person name="Kuo R.C."/>
            <person name="Labutti K."/>
            <person name="Haridas S."/>
            <person name="Kuo A."/>
            <person name="Salamov A."/>
            <person name="Ahrendt S.R."/>
            <person name="Lipzen A."/>
            <person name="Sullivan W."/>
            <person name="Andreopoulos W.B."/>
            <person name="Clum A."/>
            <person name="Lindquist E."/>
            <person name="Daum C."/>
            <person name="Ramamoorthy G.K."/>
            <person name="Gryganskyi A."/>
            <person name="Culley D."/>
            <person name="Magnuson J.K."/>
            <person name="James T.Y."/>
            <person name="O'Malley M.A."/>
            <person name="Stajich J.E."/>
            <person name="Spatafora J.W."/>
            <person name="Visel A."/>
            <person name="Grigoriev I.V."/>
        </authorList>
    </citation>
    <scope>NUCLEOTIDE SEQUENCE [LARGE SCALE GENOMIC DNA]</scope>
    <source>
        <strain evidence="2 3">JEL800</strain>
    </source>
</reference>
<sequence length="520" mass="57244">MPPPESPISAARAPSRFRGVFLVIAMLLVSFSIVSLSSLADFRDEYIRFGGVSRERLDTVFYVSGHGMGHSTRVIVAVQELIGRGHRVTIVAANGRLFQPLVEEYGENVVLRLDTNAIDPGVSQRDAVSVDVEKSISNMANFLETWEERVEKEVEWLKSLHNVDVVLLDAPFIGAVAAKRLRIPSVLISNFAFDAIFEGLRKLNQDRNNQKVVSVCKTLKKLYGSVDYLLRLPGAIPSLQFDDLTAKGDQKMTIFGSFERSTVDVVDISNPETLSDNEKVRDLLLSNAKPMAQETHRFGNFSLTQLLSVRLKPDVGSRVVNLPLVYRRAKLSRNALRASLNISSNAKVVLISFGGHSMTSTLRKPVEEASNDALVPGSKGDLLTKFIESVPEGRVSIAPVNAFLPDLIQASDVVVGKLGYGTCSEVVAHQVPIVYVPRPAFVEEVGLINNLMKPFGMGVEMSQNDFYAGRWSLSILAAYELKRKGPAMRIKTGGEKIAIDCVESIVETGRLPLHWGERLI</sequence>
<dbReference type="OrthoDB" id="1684102at2759"/>
<dbReference type="PANTHER" id="PTHR38134">
    <property type="entry name" value="SLR1395 PROTEIN"/>
    <property type="match status" value="1"/>
</dbReference>
<evidence type="ECO:0000256" key="1">
    <source>
        <dbReference type="SAM" id="Phobius"/>
    </source>
</evidence>
<dbReference type="AlphaFoldDB" id="A0A1Y2CK14"/>
<proteinExistence type="predicted"/>
<comment type="caution">
    <text evidence="2">The sequence shown here is derived from an EMBL/GenBank/DDBJ whole genome shotgun (WGS) entry which is preliminary data.</text>
</comment>
<protein>
    <submittedName>
        <fullName evidence="2">UDP-Glycosyltransferase/glycogen phosphorylase</fullName>
    </submittedName>
</protein>
<keyword evidence="2" id="KW-0808">Transferase</keyword>
<keyword evidence="1" id="KW-1133">Transmembrane helix</keyword>
<dbReference type="EMBL" id="MCGO01000014">
    <property type="protein sequence ID" value="ORY47340.1"/>
    <property type="molecule type" value="Genomic_DNA"/>
</dbReference>
<keyword evidence="1" id="KW-0472">Membrane</keyword>
<keyword evidence="1" id="KW-0812">Transmembrane</keyword>
<dbReference type="GO" id="GO:0016740">
    <property type="term" value="F:transferase activity"/>
    <property type="evidence" value="ECO:0007669"/>
    <property type="project" value="UniProtKB-KW"/>
</dbReference>
<dbReference type="Gene3D" id="3.40.50.2000">
    <property type="entry name" value="Glycogen Phosphorylase B"/>
    <property type="match status" value="2"/>
</dbReference>
<dbReference type="STRING" id="329046.A0A1Y2CK14"/>
<dbReference type="Proteomes" id="UP000193642">
    <property type="component" value="Unassembled WGS sequence"/>
</dbReference>
<evidence type="ECO:0000313" key="2">
    <source>
        <dbReference type="EMBL" id="ORY47340.1"/>
    </source>
</evidence>
<name>A0A1Y2CK14_9FUNG</name>
<evidence type="ECO:0000313" key="3">
    <source>
        <dbReference type="Proteomes" id="UP000193642"/>
    </source>
</evidence>
<feature type="transmembrane region" description="Helical" evidence="1">
    <location>
        <begin position="20"/>
        <end position="40"/>
    </location>
</feature>
<dbReference type="Pfam" id="PF13528">
    <property type="entry name" value="Glyco_trans_1_3"/>
    <property type="match status" value="1"/>
</dbReference>
<accession>A0A1Y2CK14</accession>
<organism evidence="2 3">
    <name type="scientific">Rhizoclosmatium globosum</name>
    <dbReference type="NCBI Taxonomy" id="329046"/>
    <lineage>
        <taxon>Eukaryota</taxon>
        <taxon>Fungi</taxon>
        <taxon>Fungi incertae sedis</taxon>
        <taxon>Chytridiomycota</taxon>
        <taxon>Chytridiomycota incertae sedis</taxon>
        <taxon>Chytridiomycetes</taxon>
        <taxon>Chytridiales</taxon>
        <taxon>Chytriomycetaceae</taxon>
        <taxon>Rhizoclosmatium</taxon>
    </lineage>
</organism>
<keyword evidence="3" id="KW-1185">Reference proteome</keyword>
<dbReference type="SUPFAM" id="SSF53756">
    <property type="entry name" value="UDP-Glycosyltransferase/glycogen phosphorylase"/>
    <property type="match status" value="1"/>
</dbReference>
<dbReference type="InterPro" id="IPR053205">
    <property type="entry name" value="GHMP_kinase_L-arabinokinase"/>
</dbReference>
<gene>
    <name evidence="2" type="ORF">BCR33DRAFT_848697</name>
</gene>
<dbReference type="PANTHER" id="PTHR38134:SF2">
    <property type="entry name" value="GALACTOKINASE"/>
    <property type="match status" value="1"/>
</dbReference>